<evidence type="ECO:0000256" key="3">
    <source>
        <dbReference type="ARBA" id="ARBA00008281"/>
    </source>
</evidence>
<dbReference type="GO" id="GO:0071973">
    <property type="term" value="P:bacterial-type flagellum-dependent cell motility"/>
    <property type="evidence" value="ECO:0007669"/>
    <property type="project" value="InterPro"/>
</dbReference>
<gene>
    <name evidence="11" type="ORF">H4P12_08580</name>
</gene>
<comment type="subcellular location">
    <subcellularLocation>
        <location evidence="10">Cell inner membrane</location>
    </subcellularLocation>
    <subcellularLocation>
        <location evidence="2">Cell membrane</location>
        <topology evidence="2">Single-pass membrane protein</topology>
    </subcellularLocation>
</comment>
<keyword evidence="5 10" id="KW-0145">Chemotaxis</keyword>
<keyword evidence="11" id="KW-0282">Flagellum</keyword>
<organism evidence="11 12">
    <name type="scientific">Paracoccus amoyensis</name>
    <dbReference type="NCBI Taxonomy" id="2760093"/>
    <lineage>
        <taxon>Bacteria</taxon>
        <taxon>Pseudomonadati</taxon>
        <taxon>Pseudomonadota</taxon>
        <taxon>Alphaproteobacteria</taxon>
        <taxon>Rhodobacterales</taxon>
        <taxon>Paracoccaceae</taxon>
        <taxon>Paracoccus</taxon>
    </lineage>
</organism>
<evidence type="ECO:0000256" key="8">
    <source>
        <dbReference type="ARBA" id="ARBA00022989"/>
    </source>
</evidence>
<evidence type="ECO:0000256" key="10">
    <source>
        <dbReference type="RuleBase" id="RU364125"/>
    </source>
</evidence>
<evidence type="ECO:0000313" key="11">
    <source>
        <dbReference type="EMBL" id="MBC9246766.1"/>
    </source>
</evidence>
<keyword evidence="7 10" id="KW-0283">Flagellar rotation</keyword>
<proteinExistence type="inferred from homology"/>
<evidence type="ECO:0000313" key="12">
    <source>
        <dbReference type="Proteomes" id="UP000608594"/>
    </source>
</evidence>
<dbReference type="GO" id="GO:0006935">
    <property type="term" value="P:chemotaxis"/>
    <property type="evidence" value="ECO:0007669"/>
    <property type="project" value="UniProtKB-KW"/>
</dbReference>
<comment type="similarity">
    <text evidence="3 10">Belongs to the FliL family.</text>
</comment>
<protein>
    <recommendedName>
        <fullName evidence="10">Flagellar protein FliL</fullName>
    </recommendedName>
</protein>
<evidence type="ECO:0000256" key="2">
    <source>
        <dbReference type="ARBA" id="ARBA00004162"/>
    </source>
</evidence>
<keyword evidence="4" id="KW-1003">Cell membrane</keyword>
<reference evidence="11" key="1">
    <citation type="submission" date="2020-08" db="EMBL/GenBank/DDBJ databases">
        <title>Paracoccus amoyensis sp. nov., isolated from the surface seawater at coast of Xiamen, Fujian.</title>
        <authorList>
            <person name="Lyu L."/>
        </authorList>
    </citation>
    <scope>NUCLEOTIDE SEQUENCE</scope>
    <source>
        <strain evidence="11">11-3</strain>
    </source>
</reference>
<evidence type="ECO:0000256" key="4">
    <source>
        <dbReference type="ARBA" id="ARBA00022475"/>
    </source>
</evidence>
<keyword evidence="9 10" id="KW-0472">Membrane</keyword>
<evidence type="ECO:0000256" key="9">
    <source>
        <dbReference type="ARBA" id="ARBA00023136"/>
    </source>
</evidence>
<keyword evidence="6" id="KW-0812">Transmembrane</keyword>
<dbReference type="InterPro" id="IPR005503">
    <property type="entry name" value="FliL"/>
</dbReference>
<dbReference type="Proteomes" id="UP000608594">
    <property type="component" value="Unassembled WGS sequence"/>
</dbReference>
<evidence type="ECO:0000256" key="6">
    <source>
        <dbReference type="ARBA" id="ARBA00022692"/>
    </source>
</evidence>
<comment type="caution">
    <text evidence="11">The sequence shown here is derived from an EMBL/GenBank/DDBJ whole genome shotgun (WGS) entry which is preliminary data.</text>
</comment>
<dbReference type="RefSeq" id="WP_187793219.1">
    <property type="nucleotide sequence ID" value="NZ_JACOQL010000002.1"/>
</dbReference>
<accession>A0A926GDZ0</accession>
<dbReference type="GO" id="GO:0009425">
    <property type="term" value="C:bacterial-type flagellum basal body"/>
    <property type="evidence" value="ECO:0007669"/>
    <property type="project" value="InterPro"/>
</dbReference>
<dbReference type="Pfam" id="PF03748">
    <property type="entry name" value="FliL"/>
    <property type="match status" value="1"/>
</dbReference>
<dbReference type="AlphaFoldDB" id="A0A926GDZ0"/>
<keyword evidence="10" id="KW-0997">Cell inner membrane</keyword>
<dbReference type="EMBL" id="JACOQL010000002">
    <property type="protein sequence ID" value="MBC9246766.1"/>
    <property type="molecule type" value="Genomic_DNA"/>
</dbReference>
<evidence type="ECO:0000256" key="7">
    <source>
        <dbReference type="ARBA" id="ARBA00022779"/>
    </source>
</evidence>
<comment type="function">
    <text evidence="1 10">Controls the rotational direction of flagella during chemotaxis.</text>
</comment>
<keyword evidence="11" id="KW-0966">Cell projection</keyword>
<keyword evidence="8" id="KW-1133">Transmembrane helix</keyword>
<sequence>MRKLVPILVAFALAGAGFGSTYMGLWSPSALIASFSGEKKHDPQTAFVDVPPVEMSIPGSRLMLSLSVSLETDEAHKKDIAHQMPRVLDTFAVFLSNIDAAAYDKRGVVEIIRAELLSRTRQVLGEDAVKDLLITEFRIQ</sequence>
<evidence type="ECO:0000256" key="1">
    <source>
        <dbReference type="ARBA" id="ARBA00002254"/>
    </source>
</evidence>
<keyword evidence="11" id="KW-0969">Cilium</keyword>
<name>A0A926GDZ0_9RHOB</name>
<evidence type="ECO:0000256" key="5">
    <source>
        <dbReference type="ARBA" id="ARBA00022500"/>
    </source>
</evidence>
<dbReference type="GO" id="GO:0005886">
    <property type="term" value="C:plasma membrane"/>
    <property type="evidence" value="ECO:0007669"/>
    <property type="project" value="UniProtKB-SubCell"/>
</dbReference>
<keyword evidence="12" id="KW-1185">Reference proteome</keyword>